<gene>
    <name evidence="3" type="ORF">HYH03_003734</name>
</gene>
<keyword evidence="2" id="KW-1133">Transmembrane helix</keyword>
<evidence type="ECO:0000313" key="3">
    <source>
        <dbReference type="EMBL" id="KAG2498481.1"/>
    </source>
</evidence>
<sequence length="97" mass="10655">MAIGHHTTLAEKAEKTGEKHAKVAEEKTRRVRNRLATDEDLRRRLLIGGVAALATAAVGVGSWFLFKKRDSIKKGLKDARDTINEKIHHHGGPKPAA</sequence>
<dbReference type="Proteomes" id="UP000612055">
    <property type="component" value="Unassembled WGS sequence"/>
</dbReference>
<reference evidence="3" key="1">
    <citation type="journal article" date="2020" name="bioRxiv">
        <title>Comparative genomics of Chlamydomonas.</title>
        <authorList>
            <person name="Craig R.J."/>
            <person name="Hasan A.R."/>
            <person name="Ness R.W."/>
            <person name="Keightley P.D."/>
        </authorList>
    </citation>
    <scope>NUCLEOTIDE SEQUENCE</scope>
    <source>
        <strain evidence="3">CCAP 11/70</strain>
    </source>
</reference>
<feature type="region of interest" description="Disordered" evidence="1">
    <location>
        <begin position="1"/>
        <end position="27"/>
    </location>
</feature>
<keyword evidence="2" id="KW-0812">Transmembrane</keyword>
<feature type="transmembrane region" description="Helical" evidence="2">
    <location>
        <begin position="45"/>
        <end position="66"/>
    </location>
</feature>
<dbReference type="OrthoDB" id="540531at2759"/>
<feature type="compositionally biased region" description="Basic and acidic residues" evidence="1">
    <location>
        <begin position="8"/>
        <end position="27"/>
    </location>
</feature>
<keyword evidence="2" id="KW-0472">Membrane</keyword>
<comment type="caution">
    <text evidence="3">The sequence shown here is derived from an EMBL/GenBank/DDBJ whole genome shotgun (WGS) entry which is preliminary data.</text>
</comment>
<name>A0A835Y9H1_9CHLO</name>
<organism evidence="3 4">
    <name type="scientific">Edaphochlamys debaryana</name>
    <dbReference type="NCBI Taxonomy" id="47281"/>
    <lineage>
        <taxon>Eukaryota</taxon>
        <taxon>Viridiplantae</taxon>
        <taxon>Chlorophyta</taxon>
        <taxon>core chlorophytes</taxon>
        <taxon>Chlorophyceae</taxon>
        <taxon>CS clade</taxon>
        <taxon>Chlamydomonadales</taxon>
        <taxon>Chlamydomonadales incertae sedis</taxon>
        <taxon>Edaphochlamys</taxon>
    </lineage>
</organism>
<proteinExistence type="predicted"/>
<dbReference type="EMBL" id="JAEHOE010000010">
    <property type="protein sequence ID" value="KAG2498481.1"/>
    <property type="molecule type" value="Genomic_DNA"/>
</dbReference>
<evidence type="ECO:0000256" key="2">
    <source>
        <dbReference type="SAM" id="Phobius"/>
    </source>
</evidence>
<evidence type="ECO:0000256" key="1">
    <source>
        <dbReference type="SAM" id="MobiDB-lite"/>
    </source>
</evidence>
<dbReference type="AlphaFoldDB" id="A0A835Y9H1"/>
<evidence type="ECO:0000313" key="4">
    <source>
        <dbReference type="Proteomes" id="UP000612055"/>
    </source>
</evidence>
<keyword evidence="4" id="KW-1185">Reference proteome</keyword>
<accession>A0A835Y9H1</accession>
<protein>
    <submittedName>
        <fullName evidence="3">Uncharacterized protein</fullName>
    </submittedName>
</protein>